<dbReference type="SMART" id="SM00388">
    <property type="entry name" value="HisKA"/>
    <property type="match status" value="1"/>
</dbReference>
<accession>A0A1H0MBJ6</accession>
<dbReference type="AlphaFoldDB" id="A0A1H0MBJ6"/>
<sequence length="475" mass="52812">MFKNKIALKLSSYFAIALLVFSIIIGSIFMVLFKNHTIAIHKNELATRATSIATTLSGYMDKGNSMGGYGAYMRFIGDIAGTDVWIVDEDLNLITGGTKKGMISNKYNYSDLPENADTLIKEVFSDRTAFSEEFSNILSELTLTVGTPIKNSNNKIIGVVLLHSPVNGINAAVSQGFTVLSISILVSLTLAFLLSIGFSITFTKPLRKMKNTALQLASGDYTAKNNINQNDEIGELSDTMDILANRLDMASRQSEGLEQMRKDFVSNISHELRTPITVMRGSLEALVEKIVTDPIQIENYHNQMLKETLFLQRLVGDLLDLSKLQNPDFVIDKQEISICDVIDDAIRSASHIKDNKGIKINVYKDNESCIINGDYGRLRQMLMIVLDNAIKFSPENATVEVLFKNKTISIRDFGIGIPDEDLPYIFDRFYKSRSEQNKTGTGLGLAIAKQIADRHKIKLTAQSDEGHGAMFIFQM</sequence>
<evidence type="ECO:0000256" key="6">
    <source>
        <dbReference type="ARBA" id="ARBA00022777"/>
    </source>
</evidence>
<dbReference type="SUPFAM" id="SSF158472">
    <property type="entry name" value="HAMP domain-like"/>
    <property type="match status" value="1"/>
</dbReference>
<dbReference type="PRINTS" id="PR00344">
    <property type="entry name" value="BCTRLSENSOR"/>
</dbReference>
<dbReference type="FunFam" id="3.30.565.10:FF:000006">
    <property type="entry name" value="Sensor histidine kinase WalK"/>
    <property type="match status" value="1"/>
</dbReference>
<evidence type="ECO:0000256" key="5">
    <source>
        <dbReference type="ARBA" id="ARBA00022679"/>
    </source>
</evidence>
<dbReference type="SMART" id="SM00304">
    <property type="entry name" value="HAMP"/>
    <property type="match status" value="1"/>
</dbReference>
<dbReference type="CDD" id="cd00082">
    <property type="entry name" value="HisKA"/>
    <property type="match status" value="1"/>
</dbReference>
<dbReference type="FunFam" id="1.10.287.130:FF:000001">
    <property type="entry name" value="Two-component sensor histidine kinase"/>
    <property type="match status" value="1"/>
</dbReference>
<gene>
    <name evidence="12" type="ORF">SAMN04488529_101399</name>
</gene>
<dbReference type="CDD" id="cd00075">
    <property type="entry name" value="HATPase"/>
    <property type="match status" value="1"/>
</dbReference>
<dbReference type="GO" id="GO:0005886">
    <property type="term" value="C:plasma membrane"/>
    <property type="evidence" value="ECO:0007669"/>
    <property type="project" value="TreeGrafter"/>
</dbReference>
<dbReference type="PROSITE" id="PS50885">
    <property type="entry name" value="HAMP"/>
    <property type="match status" value="1"/>
</dbReference>
<evidence type="ECO:0000256" key="1">
    <source>
        <dbReference type="ARBA" id="ARBA00000085"/>
    </source>
</evidence>
<dbReference type="Pfam" id="PF00512">
    <property type="entry name" value="HisKA"/>
    <property type="match status" value="1"/>
</dbReference>
<evidence type="ECO:0000313" key="12">
    <source>
        <dbReference type="EMBL" id="SDO77812.1"/>
    </source>
</evidence>
<dbReference type="Gene3D" id="1.10.287.130">
    <property type="match status" value="1"/>
</dbReference>
<evidence type="ECO:0000256" key="2">
    <source>
        <dbReference type="ARBA" id="ARBA00004370"/>
    </source>
</evidence>
<dbReference type="GO" id="GO:0016036">
    <property type="term" value="P:cellular response to phosphate starvation"/>
    <property type="evidence" value="ECO:0007669"/>
    <property type="project" value="TreeGrafter"/>
</dbReference>
<keyword evidence="9" id="KW-0812">Transmembrane</keyword>
<evidence type="ECO:0000259" key="11">
    <source>
        <dbReference type="PROSITE" id="PS50885"/>
    </source>
</evidence>
<dbReference type="GO" id="GO:0000155">
    <property type="term" value="F:phosphorelay sensor kinase activity"/>
    <property type="evidence" value="ECO:0007669"/>
    <property type="project" value="InterPro"/>
</dbReference>
<dbReference type="PROSITE" id="PS50109">
    <property type="entry name" value="HIS_KIN"/>
    <property type="match status" value="1"/>
</dbReference>
<dbReference type="Proteomes" id="UP000198597">
    <property type="component" value="Unassembled WGS sequence"/>
</dbReference>
<comment type="subcellular location">
    <subcellularLocation>
        <location evidence="2">Membrane</location>
    </subcellularLocation>
</comment>
<keyword evidence="5" id="KW-0808">Transferase</keyword>
<comment type="catalytic activity">
    <reaction evidence="1">
        <text>ATP + protein L-histidine = ADP + protein N-phospho-L-histidine.</text>
        <dbReference type="EC" id="2.7.13.3"/>
    </reaction>
</comment>
<evidence type="ECO:0000256" key="4">
    <source>
        <dbReference type="ARBA" id="ARBA00022553"/>
    </source>
</evidence>
<dbReference type="InterPro" id="IPR005467">
    <property type="entry name" value="His_kinase_dom"/>
</dbReference>
<dbReference type="InterPro" id="IPR004358">
    <property type="entry name" value="Sig_transdc_His_kin-like_C"/>
</dbReference>
<dbReference type="InterPro" id="IPR003660">
    <property type="entry name" value="HAMP_dom"/>
</dbReference>
<feature type="domain" description="Histidine kinase" evidence="10">
    <location>
        <begin position="267"/>
        <end position="475"/>
    </location>
</feature>
<organism evidence="12 13">
    <name type="scientific">Clostridium gasigenes</name>
    <dbReference type="NCBI Taxonomy" id="94869"/>
    <lineage>
        <taxon>Bacteria</taxon>
        <taxon>Bacillati</taxon>
        <taxon>Bacillota</taxon>
        <taxon>Clostridia</taxon>
        <taxon>Eubacteriales</taxon>
        <taxon>Clostridiaceae</taxon>
        <taxon>Clostridium</taxon>
    </lineage>
</organism>
<dbReference type="Gene3D" id="6.10.340.10">
    <property type="match status" value="1"/>
</dbReference>
<evidence type="ECO:0000256" key="8">
    <source>
        <dbReference type="ARBA" id="ARBA00023136"/>
    </source>
</evidence>
<evidence type="ECO:0000256" key="7">
    <source>
        <dbReference type="ARBA" id="ARBA00023012"/>
    </source>
</evidence>
<keyword evidence="7" id="KW-0902">Two-component regulatory system</keyword>
<feature type="transmembrane region" description="Helical" evidence="9">
    <location>
        <begin position="12"/>
        <end position="33"/>
    </location>
</feature>
<dbReference type="InterPro" id="IPR050351">
    <property type="entry name" value="BphY/WalK/GraS-like"/>
</dbReference>
<dbReference type="PANTHER" id="PTHR45453">
    <property type="entry name" value="PHOSPHATE REGULON SENSOR PROTEIN PHOR"/>
    <property type="match status" value="1"/>
</dbReference>
<feature type="domain" description="HAMP" evidence="11">
    <location>
        <begin position="200"/>
        <end position="252"/>
    </location>
</feature>
<keyword evidence="6" id="KW-0418">Kinase</keyword>
<dbReference type="PANTHER" id="PTHR45453:SF1">
    <property type="entry name" value="PHOSPHATE REGULON SENSOR PROTEIN PHOR"/>
    <property type="match status" value="1"/>
</dbReference>
<dbReference type="CDD" id="cd06225">
    <property type="entry name" value="HAMP"/>
    <property type="match status" value="1"/>
</dbReference>
<keyword evidence="8 9" id="KW-0472">Membrane</keyword>
<evidence type="ECO:0000256" key="3">
    <source>
        <dbReference type="ARBA" id="ARBA00012438"/>
    </source>
</evidence>
<dbReference type="SUPFAM" id="SSF55874">
    <property type="entry name" value="ATPase domain of HSP90 chaperone/DNA topoisomerase II/histidine kinase"/>
    <property type="match status" value="1"/>
</dbReference>
<proteinExistence type="predicted"/>
<dbReference type="SUPFAM" id="SSF47384">
    <property type="entry name" value="Homodimeric domain of signal transducing histidine kinase"/>
    <property type="match status" value="1"/>
</dbReference>
<dbReference type="InterPro" id="IPR003594">
    <property type="entry name" value="HATPase_dom"/>
</dbReference>
<keyword evidence="4" id="KW-0597">Phosphoprotein</keyword>
<evidence type="ECO:0000313" key="13">
    <source>
        <dbReference type="Proteomes" id="UP000198597"/>
    </source>
</evidence>
<dbReference type="OrthoDB" id="2359336at2"/>
<dbReference type="GO" id="GO:0004721">
    <property type="term" value="F:phosphoprotein phosphatase activity"/>
    <property type="evidence" value="ECO:0007669"/>
    <property type="project" value="TreeGrafter"/>
</dbReference>
<keyword evidence="13" id="KW-1185">Reference proteome</keyword>
<keyword evidence="9" id="KW-1133">Transmembrane helix</keyword>
<dbReference type="Pfam" id="PF00672">
    <property type="entry name" value="HAMP"/>
    <property type="match status" value="1"/>
</dbReference>
<feature type="transmembrane region" description="Helical" evidence="9">
    <location>
        <begin position="177"/>
        <end position="200"/>
    </location>
</feature>
<evidence type="ECO:0000256" key="9">
    <source>
        <dbReference type="SAM" id="Phobius"/>
    </source>
</evidence>
<dbReference type="EC" id="2.7.13.3" evidence="3"/>
<dbReference type="Pfam" id="PF02518">
    <property type="entry name" value="HATPase_c"/>
    <property type="match status" value="1"/>
</dbReference>
<name>A0A1H0MBJ6_9CLOT</name>
<dbReference type="InterPro" id="IPR003661">
    <property type="entry name" value="HisK_dim/P_dom"/>
</dbReference>
<dbReference type="RefSeq" id="WP_089965257.1">
    <property type="nucleotide sequence ID" value="NZ_FNJM01000001.1"/>
</dbReference>
<dbReference type="SMART" id="SM00387">
    <property type="entry name" value="HATPase_c"/>
    <property type="match status" value="1"/>
</dbReference>
<dbReference type="STRING" id="94869.SAMN04488529_101399"/>
<dbReference type="EMBL" id="FNJM01000001">
    <property type="protein sequence ID" value="SDO77812.1"/>
    <property type="molecule type" value="Genomic_DNA"/>
</dbReference>
<dbReference type="InterPro" id="IPR036097">
    <property type="entry name" value="HisK_dim/P_sf"/>
</dbReference>
<evidence type="ECO:0000259" key="10">
    <source>
        <dbReference type="PROSITE" id="PS50109"/>
    </source>
</evidence>
<dbReference type="Gene3D" id="3.30.565.10">
    <property type="entry name" value="Histidine kinase-like ATPase, C-terminal domain"/>
    <property type="match status" value="1"/>
</dbReference>
<reference evidence="12 13" key="1">
    <citation type="submission" date="2016-10" db="EMBL/GenBank/DDBJ databases">
        <authorList>
            <person name="de Groot N.N."/>
        </authorList>
    </citation>
    <scope>NUCLEOTIDE SEQUENCE [LARGE SCALE GENOMIC DNA]</scope>
    <source>
        <strain evidence="12 13">DSM 12272</strain>
    </source>
</reference>
<protein>
    <recommendedName>
        <fullName evidence="3">histidine kinase</fullName>
        <ecNumber evidence="3">2.7.13.3</ecNumber>
    </recommendedName>
</protein>
<dbReference type="InterPro" id="IPR036890">
    <property type="entry name" value="HATPase_C_sf"/>
</dbReference>